<keyword evidence="5" id="KW-1185">Reference proteome</keyword>
<proteinExistence type="predicted"/>
<feature type="compositionally biased region" description="Polar residues" evidence="1">
    <location>
        <begin position="198"/>
        <end position="210"/>
    </location>
</feature>
<evidence type="ECO:0000313" key="5">
    <source>
        <dbReference type="Proteomes" id="UP001501237"/>
    </source>
</evidence>
<feature type="domain" description="DUF218" evidence="3">
    <location>
        <begin position="74"/>
        <end position="222"/>
    </location>
</feature>
<dbReference type="InterPro" id="IPR051599">
    <property type="entry name" value="Cell_Envelope_Assoc"/>
</dbReference>
<evidence type="ECO:0000313" key="4">
    <source>
        <dbReference type="EMBL" id="GAA3237228.1"/>
    </source>
</evidence>
<dbReference type="Pfam" id="PF02698">
    <property type="entry name" value="DUF218"/>
    <property type="match status" value="1"/>
</dbReference>
<dbReference type="InterPro" id="IPR003848">
    <property type="entry name" value="DUF218"/>
</dbReference>
<evidence type="ECO:0000259" key="3">
    <source>
        <dbReference type="Pfam" id="PF02698"/>
    </source>
</evidence>
<dbReference type="PANTHER" id="PTHR30336:SF20">
    <property type="entry name" value="DUF218 DOMAIN-CONTAINING PROTEIN"/>
    <property type="match status" value="1"/>
</dbReference>
<comment type="caution">
    <text evidence="4">The sequence shown here is derived from an EMBL/GenBank/DDBJ whole genome shotgun (WGS) entry which is preliminary data.</text>
</comment>
<keyword evidence="2" id="KW-0472">Membrane</keyword>
<protein>
    <submittedName>
        <fullName evidence="4">YdcF family protein</fullName>
    </submittedName>
</protein>
<gene>
    <name evidence="4" type="ORF">GCM10010468_71960</name>
</gene>
<dbReference type="CDD" id="cd06259">
    <property type="entry name" value="YdcF-like"/>
    <property type="match status" value="1"/>
</dbReference>
<dbReference type="PANTHER" id="PTHR30336">
    <property type="entry name" value="INNER MEMBRANE PROTEIN, PROBABLE PERMEASE"/>
    <property type="match status" value="1"/>
</dbReference>
<evidence type="ECO:0000256" key="2">
    <source>
        <dbReference type="SAM" id="Phobius"/>
    </source>
</evidence>
<sequence>MGTEMAMDVDVDEEAEESTPEPAAGRRRARRRPRFLSWLGRALFVVVAIAVLTPLTVGFRVWYEARQDHHPKSDAIIVLGAAQYDGKPSPYLKARLEHAYELYKEGVAPVIITVGGKQMGDRTTEAASGKVYLMNADHKVPAGSLIALETGSDTLTSMVAVGREYRAKGWKTGVVVTDPWHSLRSDKMASDNGIRAVSSPTRSGPSVQTRDTQFSSIVRETGGYLYYVLLGRSRGKM</sequence>
<accession>A0ABP6QRS8</accession>
<keyword evidence="2" id="KW-0812">Transmembrane</keyword>
<feature type="region of interest" description="Disordered" evidence="1">
    <location>
        <begin position="191"/>
        <end position="210"/>
    </location>
</feature>
<evidence type="ECO:0000256" key="1">
    <source>
        <dbReference type="SAM" id="MobiDB-lite"/>
    </source>
</evidence>
<reference evidence="5" key="1">
    <citation type="journal article" date="2019" name="Int. J. Syst. Evol. Microbiol.">
        <title>The Global Catalogue of Microorganisms (GCM) 10K type strain sequencing project: providing services to taxonomists for standard genome sequencing and annotation.</title>
        <authorList>
            <consortium name="The Broad Institute Genomics Platform"/>
            <consortium name="The Broad Institute Genome Sequencing Center for Infectious Disease"/>
            <person name="Wu L."/>
            <person name="Ma J."/>
        </authorList>
    </citation>
    <scope>NUCLEOTIDE SEQUENCE [LARGE SCALE GENOMIC DNA]</scope>
    <source>
        <strain evidence="5">JCM 9377</strain>
    </source>
</reference>
<feature type="compositionally biased region" description="Acidic residues" evidence="1">
    <location>
        <begin position="7"/>
        <end position="19"/>
    </location>
</feature>
<keyword evidence="2" id="KW-1133">Transmembrane helix</keyword>
<dbReference type="EMBL" id="BAAAUV010000032">
    <property type="protein sequence ID" value="GAA3237228.1"/>
    <property type="molecule type" value="Genomic_DNA"/>
</dbReference>
<organism evidence="4 5">
    <name type="scientific">Actinocorallia longicatena</name>
    <dbReference type="NCBI Taxonomy" id="111803"/>
    <lineage>
        <taxon>Bacteria</taxon>
        <taxon>Bacillati</taxon>
        <taxon>Actinomycetota</taxon>
        <taxon>Actinomycetes</taxon>
        <taxon>Streptosporangiales</taxon>
        <taxon>Thermomonosporaceae</taxon>
        <taxon>Actinocorallia</taxon>
    </lineage>
</organism>
<feature type="region of interest" description="Disordered" evidence="1">
    <location>
        <begin position="1"/>
        <end position="27"/>
    </location>
</feature>
<feature type="transmembrane region" description="Helical" evidence="2">
    <location>
        <begin position="35"/>
        <end position="63"/>
    </location>
</feature>
<name>A0ABP6QRS8_9ACTN</name>
<dbReference type="Proteomes" id="UP001501237">
    <property type="component" value="Unassembled WGS sequence"/>
</dbReference>